<comment type="caution">
    <text evidence="2">The sequence shown here is derived from an EMBL/GenBank/DDBJ whole genome shotgun (WGS) entry which is preliminary data.</text>
</comment>
<dbReference type="AlphaFoldDB" id="A0A4R0RCY7"/>
<protein>
    <recommendedName>
        <fullName evidence="4">MI domain-containing protein</fullName>
    </recommendedName>
</protein>
<feature type="compositionally biased region" description="Polar residues" evidence="1">
    <location>
        <begin position="432"/>
        <end position="444"/>
    </location>
</feature>
<keyword evidence="3" id="KW-1185">Reference proteome</keyword>
<organism evidence="2 3">
    <name type="scientific">Steccherinum ochraceum</name>
    <dbReference type="NCBI Taxonomy" id="92696"/>
    <lineage>
        <taxon>Eukaryota</taxon>
        <taxon>Fungi</taxon>
        <taxon>Dikarya</taxon>
        <taxon>Basidiomycota</taxon>
        <taxon>Agaricomycotina</taxon>
        <taxon>Agaricomycetes</taxon>
        <taxon>Polyporales</taxon>
        <taxon>Steccherinaceae</taxon>
        <taxon>Steccherinum</taxon>
    </lineage>
</organism>
<name>A0A4R0RCY7_9APHY</name>
<sequence length="467" mass="51415">MSSSSSSPLTPVQTRMSMWRPWSAPIQLPVMRRKLCGLLNKIDSTNLDAVSHSISHIAVAVERGGDPHILDVFVRSIFQHAVSDSLRTSVYVDLCQKIVDELEAERSQWRKVDLFHLGNPMDCFETSLRLRTQYEFDRIMFAEDMEELRVFASFVGELLAEGLLFAQDTITMVDMLFDHASRNAEGPTAALDRLLSPVIASFNASQLLVALDIVERAEALLVQDGLAPRVRYTFMNIHDSALYPRPQDAFSSVHHRSDVYGLDISGPNSETASVAECQDETHEATSHIHLQQAQRLLLEREDSAAVGYLKTLDTEGHQSFISVVVSAALATGDLSDAQLVASFFSHRGVRELCDTITFARGFEQPLALLEDTIIDIPQAARLLAVMLQGSPLPASTVENLAISSAARTSSSEHTVPVAERLLETYSALIQSPGSRSGFTSSAASTEDLHDADNERSDSERLSFGYAF</sequence>
<dbReference type="Gene3D" id="1.25.40.180">
    <property type="match status" value="2"/>
</dbReference>
<dbReference type="EMBL" id="RWJN01000229">
    <property type="protein sequence ID" value="TCD64553.1"/>
    <property type="molecule type" value="Genomic_DNA"/>
</dbReference>
<dbReference type="Proteomes" id="UP000292702">
    <property type="component" value="Unassembled WGS sequence"/>
</dbReference>
<feature type="region of interest" description="Disordered" evidence="1">
    <location>
        <begin position="432"/>
        <end position="467"/>
    </location>
</feature>
<dbReference type="InterPro" id="IPR016024">
    <property type="entry name" value="ARM-type_fold"/>
</dbReference>
<reference evidence="2 3" key="1">
    <citation type="submission" date="2018-11" db="EMBL/GenBank/DDBJ databases">
        <title>Genome assembly of Steccherinum ochraceum LE-BIN_3174, the white-rot fungus of the Steccherinaceae family (The Residual Polyporoid clade, Polyporales, Basidiomycota).</title>
        <authorList>
            <person name="Fedorova T.V."/>
            <person name="Glazunova O.A."/>
            <person name="Landesman E.O."/>
            <person name="Moiseenko K.V."/>
            <person name="Psurtseva N.V."/>
            <person name="Savinova O.S."/>
            <person name="Shakhova N.V."/>
            <person name="Tyazhelova T.V."/>
            <person name="Vasina D.V."/>
        </authorList>
    </citation>
    <scope>NUCLEOTIDE SEQUENCE [LARGE SCALE GENOMIC DNA]</scope>
    <source>
        <strain evidence="2 3">LE-BIN_3174</strain>
    </source>
</reference>
<evidence type="ECO:0000313" key="2">
    <source>
        <dbReference type="EMBL" id="TCD64553.1"/>
    </source>
</evidence>
<dbReference type="OrthoDB" id="2796692at2759"/>
<accession>A0A4R0RCY7</accession>
<dbReference type="SUPFAM" id="SSF48371">
    <property type="entry name" value="ARM repeat"/>
    <property type="match status" value="2"/>
</dbReference>
<evidence type="ECO:0000313" key="3">
    <source>
        <dbReference type="Proteomes" id="UP000292702"/>
    </source>
</evidence>
<dbReference type="STRING" id="92696.A0A4R0RCY7"/>
<gene>
    <name evidence="2" type="ORF">EIP91_003910</name>
</gene>
<evidence type="ECO:0000256" key="1">
    <source>
        <dbReference type="SAM" id="MobiDB-lite"/>
    </source>
</evidence>
<evidence type="ECO:0008006" key="4">
    <source>
        <dbReference type="Google" id="ProtNLM"/>
    </source>
</evidence>
<feature type="compositionally biased region" description="Basic and acidic residues" evidence="1">
    <location>
        <begin position="446"/>
        <end position="460"/>
    </location>
</feature>
<proteinExistence type="predicted"/>